<feature type="compositionally biased region" description="Basic and acidic residues" evidence="2">
    <location>
        <begin position="1589"/>
        <end position="1602"/>
    </location>
</feature>
<feature type="region of interest" description="Disordered" evidence="2">
    <location>
        <begin position="1"/>
        <end position="52"/>
    </location>
</feature>
<feature type="region of interest" description="Disordered" evidence="2">
    <location>
        <begin position="2549"/>
        <end position="2586"/>
    </location>
</feature>
<dbReference type="Proteomes" id="UP001151081">
    <property type="component" value="Unassembled WGS sequence"/>
</dbReference>
<feature type="compositionally biased region" description="Basic and acidic residues" evidence="2">
    <location>
        <begin position="2140"/>
        <end position="2152"/>
    </location>
</feature>
<protein>
    <submittedName>
        <fullName evidence="3">Uncharacterized protein</fullName>
    </submittedName>
</protein>
<dbReference type="RefSeq" id="WP_272420692.1">
    <property type="nucleotide sequence ID" value="NZ_JAGTJJ010000007.1"/>
</dbReference>
<keyword evidence="1" id="KW-0175">Coiled coil</keyword>
<accession>A0A9X3X4R9</accession>
<feature type="coiled-coil region" evidence="1">
    <location>
        <begin position="1745"/>
        <end position="1809"/>
    </location>
</feature>
<feature type="compositionally biased region" description="Basic and acidic residues" evidence="2">
    <location>
        <begin position="39"/>
        <end position="52"/>
    </location>
</feature>
<feature type="region of interest" description="Disordered" evidence="2">
    <location>
        <begin position="1359"/>
        <end position="1394"/>
    </location>
</feature>
<dbReference type="EMBL" id="JAGTJJ010000007">
    <property type="protein sequence ID" value="MDC3982243.1"/>
    <property type="molecule type" value="Genomic_DNA"/>
</dbReference>
<dbReference type="PANTHER" id="PTHR34491">
    <property type="entry name" value="A-TYPE INCLUSION PROTEIN, PUTATIVE-RELATED"/>
    <property type="match status" value="1"/>
</dbReference>
<evidence type="ECO:0000256" key="2">
    <source>
        <dbReference type="SAM" id="MobiDB-lite"/>
    </source>
</evidence>
<evidence type="ECO:0000313" key="4">
    <source>
        <dbReference type="Proteomes" id="UP001151081"/>
    </source>
</evidence>
<feature type="compositionally biased region" description="Basic and acidic residues" evidence="2">
    <location>
        <begin position="2572"/>
        <end position="2586"/>
    </location>
</feature>
<feature type="compositionally biased region" description="Low complexity" evidence="2">
    <location>
        <begin position="1557"/>
        <end position="1572"/>
    </location>
</feature>
<feature type="compositionally biased region" description="Basic and acidic residues" evidence="2">
    <location>
        <begin position="1519"/>
        <end position="1537"/>
    </location>
</feature>
<sequence length="3582" mass="389667">MPPQFAQSPTKTEKSAAPSPRSKSAEPSGKAGLPAYLAKHVEDPAKQKERERLEELDAAVTSAEWRACAGDLMVWDADPLPPGPSPKDFRSAAYDLKWKGAAGDAPLAAFLEALPPERAPHKEALAAATKDHAADIKYVTTLDQAIAQFTSGGSAANVSSAFLGAYLPISPDGRRNMQADPSRLTALRSFTPKATRSETAEIREAARVAMLQKLEAPVTSAIGAPESEKKEREEIEAAYKELHKKIDVALGKAPPSKKRAERKLEEKQLATIKELVQAAKPKVRDRLYADASLMAKLRQYTSATQMDGLVAELDQTSAVINRMMQARMAAAGSPDKAVIDALASYCTEHSGETGRAARDRLMRDQRFHAALRPPISTPARRRALRLVESGIDEPTPLDGVHAAVAASNSVDLGAALAKLLSDRETLLELRFDLKFHHAMLSFQGTVTVDGLTARPYDLCLQAWGLSGVFKLPGSPDAQVQENVSDNADPPSQKELDELYETVFYPKIDELYAQLDTWTYVSDSNVLGILHGFQADVAKEPHVTIVRRGKIAPGPKFLELYEQKHGAGLRAKINAGIDAGANLAECERVLGIRRDSAATDAAQGKDLAGPRKAAGLEQALREVLADDKPVTLWIHECAQKIYDEVNEFSYADSSDIETAFNELKSHVTDAKLKEVGDLTGKGPPNLYVLHEAAYQELGGSLSVDITKRTTPEERASALAAVGMNQEAIDQRTYGDDTTAQRRGMLEAARKKAAGELFSLLERAAPHNLQAIGQKYAEARAPKPENLPPNKEGDADPDAAAELEKFYRAEYGITVAHHFVMTAERVANNPYLSQGKKKEQLLTEMGGPVEGAPIAVAADELAIKDRFSVSPEFSEETAEQIASEIQAELKQPFPRAQIIGDKLAGYLPEEQRLIQAHFRKVSGGLDIRFFVQSHQAKRMPQGQGGLQGSRAEVERLLELTEKGKSSFVVKLRIFAEAGDVDAIFRAIESAKPEDRSAALADGRTMAALRGAGRDVEWNRIYKGLTNQADIVDIMESRAHGKGGISGLFSFTHEEGMRNDIRAYMRRRKAALVKEVDADEAFQKRSKEEKGAEIMRRMREECVRTFADPNLRAIIDGELSGAEMSEIQSMVLHGGEAAPGDLVLTGSDWSDADGAILPKLRTLSDADRARLRKDPEFLTKLGDMLDDPSEMRQAMNILYGTTAENPAEGGEDHLSALEAKSRPYPTYYAGQGGKPAGGTSPGARGAPRRADAQEILDHLVQLSPEQLRALLADASLVEQVRKACGHDAARLEMIERILDFDIESTGAPDPIAGANDAMAKAKARLRVIEHQAKTGLAAASMMSWNATLRQAQAVYRTECKIEQKDEKKPAGEPKKEEAKPAAPSTKTDGNKKEKTYGDDDLFAKVGTTSKAENTAARGRVWKEVKNEVTENLAKSGSGTPSDVNAGDVIGRAVLGEEDPTDAYFKEQLGIDDDEEGMLAAVRGASNEHLIHEWTSVTRAKPPPGGSAEDTLQAKYDAWVAARKGEETAEKEEAEKNKPKGPEASTPPTSDELPKPNDTSAAAKAAEGPKGPDGNAAPPPAPAQSVPGVNEKAAPEPEPEKPPEPYHTRTLVARAVFAGHVIDVSKSFDDLVLKHTGGAFADDAEYTDEDRKKRRARDNKEYTDLRKLVRDRIPGLPSAIIASAIGAPHEGANPAEQKAELALIQGPTRAATTQFEFFQDDYKLQRTRDGTSDAGFDLQASFGVSGGSLDIANEEYRAALRKARVTQKEKGELYGDVTETEAEEEIAPAAERAKEALQEFRQAKAKVANIAATVVSTLVAAVVTVLTAGAAGPLMVALAGALVGASSAAAGALVHEAIEGSDYELGNEGLKSIATDAVMGAVTALGGYWARSAIARIAETRKMAGALSSIQKSIKEMPPATRFLIEAAEQGVYGAADTALNGLTGSAAALLNPFDLVKHGLNEGWQRNLKAAKERLASVPGEAWHAFVTGALQHSLSQGAGKLGEKARKKLKLPEKAHPPPAPVPAGKPGDVNRFVAAASPKGKAARAQAIAMMRGNVEQAPLQALVELMTSEETYRSSGNIGDRYLEHLGGGLSQGIKDTWMFHHRERLLATRRVKRADELLTKRGLKPEEGKGDTGSPYRTNPKDDAGGPRMTPAEHESYMMHALRGQRNAEALPGRAEDLAVADPEIWLRQHRADVAERHESVIARARDSYDEARKEGRKETVEEHLDALAVQEYQALVQARHGEPGVSFEDFADAIHDSYRRQKQDRGEERVRDAEKRLENHPDLMTDAERAAYLEHVRRDEDLDFAHWSGNAAVPKPEAWLGKHQKEVIDRVDKAIAEADARAKKARDEGQIEQTSLEQMALEVYRALARANHGVAGVDPASLLAYMKARGARHAGRNEHERRLAHGLAPGSVGALVKMGADALVAAGIKGTVEIYVTGAGAVKPGKPPPIQELTFEHGDTLEVVIVVKPDPSAPKPTPEQMAFVAQAMSAVEVQGRKHVEKPSDIRPGDRFTKIAVKARAVAEPEFYAETTKKGAPNEPLALGEKGAPRAPFRIDGVSPQYRPPPASAKGHGELTPREIYDKHGPLRTPEQALKAMKEVKNWADLKAAFKNDPASAQAIVDAREMWVDATLKALGKKYGVELRAVGSTTLVSDYDLQLFAKHLVAEGKAGAEKHHNVAEMVAEFNKKAREVFGAESGTTLDTNVYDYGEAMHLASGYAPDFLGNDTQVRHENDRLQDIMSLAKVRRYIGSDVQEKGLSRQEAQKRAEEAWNEYTKKELELAPPEMRSEIAARMQEAQKRFLDAEAKIDARAAKIEADAKADGSEHAGTADVRLRAANELYAEALGKVDAWRRERDAALEALAKDPNNDELRSSVDELTLRIRTQMAVAALYANEVYNSEGAVLHVVGGQAGEGKTLSDAHMIQSMREQFGDALKDLSPDHYGSEPDRAAVQTSKYLGRYLESLRHLEIPKLLDGAAGTLGPERVAEFKAIIAALEAIHGLKSMRSDPTTFDEAAIEAALRKQPMKELVGSDGKLDVAALRRVLIDLTQAATALARGKAAEKAPPPGTENEGVGGTYGKDVYEGKGSVNNDKLTDWAKKTAQSGRELVHKSQIVDAPDGLKLAVPHPDDPSKTILVEVTLEAVAVLPPGPHEENGVDESGPGRVIVKYEGGKWTAHVLVRRRLHPNQEVPHVLVHELSEVADIVYKHPEASEETIRKEQQAKVWKRGSTETDMTAHDRAAVEELVSLHDGIPKKERNIETIRGSLDANEQLLAADRVELDKLKKTAGADTAKIQELENEINKREKGIVSQKNTLKEKEDELRPLVARRGRMLEAMGLRDPADLPKKLELLRKAGVPDELVERIHDDLALPVQQREADAAYRRYEAGPRPQAGTVFLDAHVMQHLMYPRDLHKTEELWTERGLSGGHDDKRVKEWLAHRPEIELVHIKSKTLPDGTGVHLYEQYRWKGPGEVPTKPDERPGGSMCDMSKWMKADQPKTTADDLAAVLRLGEDALVAWHASVKPRDDNDRFGRDKDGKGTAATKDGVELGGYYEAVPPNAPATAYQFILNTVYLDARWFLKTT</sequence>
<gene>
    <name evidence="3" type="ORF">KEG57_17115</name>
</gene>
<name>A0A9X3X4R9_9BACT</name>
<feature type="compositionally biased region" description="Low complexity" evidence="2">
    <location>
        <begin position="15"/>
        <end position="28"/>
    </location>
</feature>
<feature type="compositionally biased region" description="Gly residues" evidence="2">
    <location>
        <begin position="1227"/>
        <end position="1237"/>
    </location>
</feature>
<feature type="compositionally biased region" description="Basic and acidic residues" evidence="2">
    <location>
        <begin position="2119"/>
        <end position="2131"/>
    </location>
</feature>
<feature type="coiled-coil region" evidence="1">
    <location>
        <begin position="3280"/>
        <end position="3314"/>
    </location>
</feature>
<reference evidence="3 4" key="1">
    <citation type="submission" date="2021-04" db="EMBL/GenBank/DDBJ databases">
        <title>Genome analysis of Polyangium sp.</title>
        <authorList>
            <person name="Li Y."/>
            <person name="Wang J."/>
        </authorList>
    </citation>
    <scope>NUCLEOTIDE SEQUENCE [LARGE SCALE GENOMIC DNA]</scope>
    <source>
        <strain evidence="3 4">SDU14</strain>
    </source>
</reference>
<feature type="compositionally biased region" description="Basic and acidic residues" evidence="2">
    <location>
        <begin position="1385"/>
        <end position="1394"/>
    </location>
</feature>
<dbReference type="PANTHER" id="PTHR34491:SF153">
    <property type="entry name" value="COILED-COILS Y"/>
    <property type="match status" value="1"/>
</dbReference>
<feature type="region of interest" description="Disordered" evidence="2">
    <location>
        <begin position="1491"/>
        <end position="1602"/>
    </location>
</feature>
<feature type="compositionally biased region" description="Low complexity" evidence="2">
    <location>
        <begin position="1579"/>
        <end position="1588"/>
    </location>
</feature>
<evidence type="ECO:0000256" key="1">
    <source>
        <dbReference type="SAM" id="Coils"/>
    </source>
</evidence>
<evidence type="ECO:0000313" key="3">
    <source>
        <dbReference type="EMBL" id="MDC3982243.1"/>
    </source>
</evidence>
<feature type="compositionally biased region" description="Polar residues" evidence="2">
    <location>
        <begin position="1"/>
        <end position="10"/>
    </location>
</feature>
<proteinExistence type="predicted"/>
<feature type="compositionally biased region" description="Basic and acidic residues" evidence="2">
    <location>
        <begin position="1359"/>
        <end position="1376"/>
    </location>
</feature>
<organism evidence="3 4">
    <name type="scientific">Polyangium jinanense</name>
    <dbReference type="NCBI Taxonomy" id="2829994"/>
    <lineage>
        <taxon>Bacteria</taxon>
        <taxon>Pseudomonadati</taxon>
        <taxon>Myxococcota</taxon>
        <taxon>Polyangia</taxon>
        <taxon>Polyangiales</taxon>
        <taxon>Polyangiaceae</taxon>
        <taxon>Polyangium</taxon>
    </lineage>
</organism>
<feature type="region of interest" description="Disordered" evidence="2">
    <location>
        <begin position="2119"/>
        <end position="2152"/>
    </location>
</feature>
<comment type="caution">
    <text evidence="3">The sequence shown here is derived from an EMBL/GenBank/DDBJ whole genome shotgun (WGS) entry which is preliminary data.</text>
</comment>
<feature type="region of interest" description="Disordered" evidence="2">
    <location>
        <begin position="1223"/>
        <end position="1245"/>
    </location>
</feature>
<keyword evidence="4" id="KW-1185">Reference proteome</keyword>